<name>A0A4R0Q196_9SPHI</name>
<protein>
    <submittedName>
        <fullName evidence="2">MBL fold metallo-hydrolase</fullName>
    </submittedName>
</protein>
<organism evidence="2 3">
    <name type="scientific">Pedobacter psychrodurus</name>
    <dbReference type="NCBI Taxonomy" id="2530456"/>
    <lineage>
        <taxon>Bacteria</taxon>
        <taxon>Pseudomonadati</taxon>
        <taxon>Bacteroidota</taxon>
        <taxon>Sphingobacteriia</taxon>
        <taxon>Sphingobacteriales</taxon>
        <taxon>Sphingobacteriaceae</taxon>
        <taxon>Pedobacter</taxon>
    </lineage>
</organism>
<evidence type="ECO:0000259" key="1">
    <source>
        <dbReference type="Pfam" id="PF00753"/>
    </source>
</evidence>
<dbReference type="Pfam" id="PF00753">
    <property type="entry name" value="Lactamase_B"/>
    <property type="match status" value="1"/>
</dbReference>
<dbReference type="InterPro" id="IPR001279">
    <property type="entry name" value="Metallo-B-lactamas"/>
</dbReference>
<evidence type="ECO:0000313" key="3">
    <source>
        <dbReference type="Proteomes" id="UP000293925"/>
    </source>
</evidence>
<keyword evidence="2" id="KW-0378">Hydrolase</keyword>
<accession>A0A4R0Q196</accession>
<dbReference type="AlphaFoldDB" id="A0A4R0Q196"/>
<dbReference type="OrthoDB" id="418728at2"/>
<comment type="caution">
    <text evidence="2">The sequence shown here is derived from an EMBL/GenBank/DDBJ whole genome shotgun (WGS) entry which is preliminary data.</text>
</comment>
<feature type="domain" description="Metallo-beta-lactamase" evidence="1">
    <location>
        <begin position="11"/>
        <end position="120"/>
    </location>
</feature>
<gene>
    <name evidence="2" type="ORF">EZ456_01015</name>
</gene>
<keyword evidence="3" id="KW-1185">Reference proteome</keyword>
<evidence type="ECO:0000313" key="2">
    <source>
        <dbReference type="EMBL" id="TCD29628.1"/>
    </source>
</evidence>
<dbReference type="InterPro" id="IPR052159">
    <property type="entry name" value="Competence_DNA_uptake"/>
</dbReference>
<dbReference type="Gene3D" id="3.60.15.10">
    <property type="entry name" value="Ribonuclease Z/Hydroxyacylglutathione hydrolase-like"/>
    <property type="match status" value="1"/>
</dbReference>
<dbReference type="InterPro" id="IPR036866">
    <property type="entry name" value="RibonucZ/Hydroxyglut_hydro"/>
</dbReference>
<dbReference type="RefSeq" id="WP_131526509.1">
    <property type="nucleotide sequence ID" value="NZ_SJSO01000001.1"/>
</dbReference>
<dbReference type="PANTHER" id="PTHR30619">
    <property type="entry name" value="DNA INTERNALIZATION/COMPETENCE PROTEIN COMEC/REC2"/>
    <property type="match status" value="1"/>
</dbReference>
<dbReference type="Proteomes" id="UP000293925">
    <property type="component" value="Unassembled WGS sequence"/>
</dbReference>
<sequence>MSINIKAVNVGDGDCLIITLKKEQETRVIMIDGGDQGNEKRVLQVLAETLKEAKREAPDLLVCTHYDQDHIWGLIAVLDTYGDKIKKCWVHTPDQEYGKYVGLLSEAKSHYESFKQGMKSETIPLSSNLADPDFRAEVEVIIESYTQMKRFTQKLGPHRIIQPFAENNIHLDGFPEFKVIGPTEDFYKSFFKHSKESNKLVQLIKEYITIDETLITEDLLENNEQISVCDKLGKKSIPKVSSVNMVSIIISYEEDGKKYLFTGDAGIESFESILDYQNKLKNLFYLTVPHHAAQYNFSKALIELTSPKIAFASAKGEMEQDGKVRRPHPYIIGCFKEKGIDVHLTQNCTDYLKLTEDHKVVYKTKV</sequence>
<dbReference type="SUPFAM" id="SSF56281">
    <property type="entry name" value="Metallo-hydrolase/oxidoreductase"/>
    <property type="match status" value="1"/>
</dbReference>
<dbReference type="GO" id="GO:0016787">
    <property type="term" value="F:hydrolase activity"/>
    <property type="evidence" value="ECO:0007669"/>
    <property type="project" value="UniProtKB-KW"/>
</dbReference>
<dbReference type="EMBL" id="SJSO01000001">
    <property type="protein sequence ID" value="TCD29628.1"/>
    <property type="molecule type" value="Genomic_DNA"/>
</dbReference>
<reference evidence="2 3" key="1">
    <citation type="submission" date="2019-02" db="EMBL/GenBank/DDBJ databases">
        <title>Pedobacter sp. RP-3-21 sp. nov., isolated from Arctic soil.</title>
        <authorList>
            <person name="Dahal R.H."/>
        </authorList>
    </citation>
    <scope>NUCLEOTIDE SEQUENCE [LARGE SCALE GENOMIC DNA]</scope>
    <source>
        <strain evidence="2 3">RP-3-21</strain>
    </source>
</reference>
<proteinExistence type="predicted"/>
<dbReference type="PANTHER" id="PTHR30619:SF1">
    <property type="entry name" value="RECOMBINATION PROTEIN 2"/>
    <property type="match status" value="1"/>
</dbReference>